<reference evidence="1" key="1">
    <citation type="submission" date="2022-06" db="EMBL/GenBank/DDBJ databases">
        <title>New Polynucleobacter species.</title>
        <authorList>
            <person name="Hahn M.W."/>
        </authorList>
    </citation>
    <scope>NUCLEOTIDE SEQUENCE</scope>
    <source>
        <strain evidence="1">UK-FUSCHL-C3</strain>
    </source>
</reference>
<dbReference type="Pfam" id="PF04430">
    <property type="entry name" value="DUF498"/>
    <property type="match status" value="1"/>
</dbReference>
<protein>
    <submittedName>
        <fullName evidence="1">Mth938-like domain-containing protein</fullName>
    </submittedName>
</protein>
<organism evidence="1">
    <name type="scientific">Polynucleobacter sp. UK-FUSCHL-C3</name>
    <dbReference type="NCBI Taxonomy" id="2955208"/>
    <lineage>
        <taxon>Bacteria</taxon>
        <taxon>Pseudomonadati</taxon>
        <taxon>Pseudomonadota</taxon>
        <taxon>Betaproteobacteria</taxon>
        <taxon>Burkholderiales</taxon>
        <taxon>Burkholderiaceae</taxon>
        <taxon>Polynucleobacter</taxon>
    </lineage>
</organism>
<dbReference type="CDD" id="cd05560">
    <property type="entry name" value="Xcc1710_like"/>
    <property type="match status" value="1"/>
</dbReference>
<dbReference type="SUPFAM" id="SSF64076">
    <property type="entry name" value="MTH938-like"/>
    <property type="match status" value="1"/>
</dbReference>
<dbReference type="PANTHER" id="PTHR21192">
    <property type="entry name" value="NUCLEAR PROTEIN E3-3"/>
    <property type="match status" value="1"/>
</dbReference>
<dbReference type="RefSeq" id="WP_353439375.1">
    <property type="nucleotide sequence ID" value="NZ_CP099959.1"/>
</dbReference>
<sequence>MKLHSDPQSSLNTITGYGIGYIEVNSKVYPHALIVQPEGEISPWPVSAFADLSSDNLASLCVFKPELIIIGTGKKQQFLKPELIKPLIQAKIGFEMMDSQAACRTYNILMNEGRQVLAAIILDTSNLV</sequence>
<dbReference type="AlphaFoldDB" id="A0AAU8A4S0"/>
<dbReference type="Gene3D" id="3.40.1230.10">
    <property type="entry name" value="MTH938-like"/>
    <property type="match status" value="1"/>
</dbReference>
<dbReference type="PANTHER" id="PTHR21192:SF2">
    <property type="entry name" value="NADH DEHYDROGENASE [UBIQUINONE] 1 ALPHA SUBCOMPLEX ASSEMBLY FACTOR 3"/>
    <property type="match status" value="1"/>
</dbReference>
<name>A0AAU8A4S0_9BURK</name>
<dbReference type="EMBL" id="CP099959">
    <property type="protein sequence ID" value="XCC58202.1"/>
    <property type="molecule type" value="Genomic_DNA"/>
</dbReference>
<dbReference type="InterPro" id="IPR036748">
    <property type="entry name" value="MTH938-like_sf"/>
</dbReference>
<accession>A0AAU8A4S0</accession>
<gene>
    <name evidence="1" type="ORF">NKE59_02620</name>
</gene>
<dbReference type="InterPro" id="IPR007523">
    <property type="entry name" value="NDUFAF3/AAMDC"/>
</dbReference>
<proteinExistence type="predicted"/>
<evidence type="ECO:0000313" key="1">
    <source>
        <dbReference type="EMBL" id="XCC58202.1"/>
    </source>
</evidence>